<accession>A0A9Q0I721</accession>
<evidence type="ECO:0000313" key="3">
    <source>
        <dbReference type="Proteomes" id="UP001148018"/>
    </source>
</evidence>
<reference evidence="2" key="1">
    <citation type="submission" date="2022-07" db="EMBL/GenBank/DDBJ databases">
        <title>Chromosome-level genome of Muraenolepis orangiensis.</title>
        <authorList>
            <person name="Kim J."/>
        </authorList>
    </citation>
    <scope>NUCLEOTIDE SEQUENCE</scope>
    <source>
        <strain evidence="2">KU_S4_2022</strain>
        <tissue evidence="2">Muscle</tissue>
    </source>
</reference>
<feature type="compositionally biased region" description="Low complexity" evidence="1">
    <location>
        <begin position="72"/>
        <end position="86"/>
    </location>
</feature>
<organism evidence="2 3">
    <name type="scientific">Muraenolepis orangiensis</name>
    <name type="common">Patagonian moray cod</name>
    <dbReference type="NCBI Taxonomy" id="630683"/>
    <lineage>
        <taxon>Eukaryota</taxon>
        <taxon>Metazoa</taxon>
        <taxon>Chordata</taxon>
        <taxon>Craniata</taxon>
        <taxon>Vertebrata</taxon>
        <taxon>Euteleostomi</taxon>
        <taxon>Actinopterygii</taxon>
        <taxon>Neopterygii</taxon>
        <taxon>Teleostei</taxon>
        <taxon>Neoteleostei</taxon>
        <taxon>Acanthomorphata</taxon>
        <taxon>Zeiogadaria</taxon>
        <taxon>Gadariae</taxon>
        <taxon>Gadiformes</taxon>
        <taxon>Muraenolepidoidei</taxon>
        <taxon>Muraenolepididae</taxon>
        <taxon>Muraenolepis</taxon>
    </lineage>
</organism>
<name>A0A9Q0I721_9TELE</name>
<evidence type="ECO:0000256" key="1">
    <source>
        <dbReference type="SAM" id="MobiDB-lite"/>
    </source>
</evidence>
<dbReference type="AlphaFoldDB" id="A0A9Q0I721"/>
<dbReference type="Proteomes" id="UP001148018">
    <property type="component" value="Unassembled WGS sequence"/>
</dbReference>
<proteinExistence type="predicted"/>
<comment type="caution">
    <text evidence="2">The sequence shown here is derived from an EMBL/GenBank/DDBJ whole genome shotgun (WGS) entry which is preliminary data.</text>
</comment>
<gene>
    <name evidence="2" type="ORF">NHX12_011783</name>
</gene>
<feature type="region of interest" description="Disordered" evidence="1">
    <location>
        <begin position="59"/>
        <end position="86"/>
    </location>
</feature>
<dbReference type="EMBL" id="JANIIK010000116">
    <property type="protein sequence ID" value="KAJ3588189.1"/>
    <property type="molecule type" value="Genomic_DNA"/>
</dbReference>
<sequence length="149" mass="16413">MMFFPDHELADVSSCVQGLHATGSHASHFVQPLLIVTGQMRWHRMWHGTYVPRLCGHLDRTSTPRRPPAPSAPVSSRPSSSSLPPTSGHHILPSLCPPATTSPDPLSVMCWPPSPRIRNACCVWVHREVKALPGMRTLAWFNIGKGGFH</sequence>
<protein>
    <submittedName>
        <fullName evidence="2">Uncharacterized protein</fullName>
    </submittedName>
</protein>
<evidence type="ECO:0000313" key="2">
    <source>
        <dbReference type="EMBL" id="KAJ3588189.1"/>
    </source>
</evidence>
<keyword evidence="3" id="KW-1185">Reference proteome</keyword>